<dbReference type="InterPro" id="IPR016162">
    <property type="entry name" value="Ald_DH_N"/>
</dbReference>
<dbReference type="PATRIC" id="fig|942150.3.peg.2755"/>
<evidence type="ECO:0000313" key="4">
    <source>
        <dbReference type="Proteomes" id="UP000051783"/>
    </source>
</evidence>
<protein>
    <submittedName>
        <fullName evidence="3">Acetaldehyde dehydrogenase</fullName>
    </submittedName>
</protein>
<evidence type="ECO:0000259" key="2">
    <source>
        <dbReference type="Pfam" id="PF00171"/>
    </source>
</evidence>
<dbReference type="InterPro" id="IPR016161">
    <property type="entry name" value="Ald_DH/histidinol_DH"/>
</dbReference>
<keyword evidence="4" id="KW-1185">Reference proteome</keyword>
<comment type="caution">
    <text evidence="3">The sequence shown here is derived from an EMBL/GenBank/DDBJ whole genome shotgun (WGS) entry which is preliminary data.</text>
</comment>
<dbReference type="EMBL" id="JQCL01000057">
    <property type="protein sequence ID" value="KRO10949.1"/>
    <property type="molecule type" value="Genomic_DNA"/>
</dbReference>
<dbReference type="InterPro" id="IPR016163">
    <property type="entry name" value="Ald_DH_C"/>
</dbReference>
<dbReference type="OrthoDB" id="9815791at2"/>
<gene>
    <name evidence="3" type="ORF">IV64_GL002644</name>
</gene>
<dbReference type="Gene3D" id="3.40.605.10">
    <property type="entry name" value="Aldehyde Dehydrogenase, Chain A, domain 1"/>
    <property type="match status" value="1"/>
</dbReference>
<sequence>MLKEIDKKTEVKQSIDRLVLNASLAANRLEVMDQNQIDKAVTAMAHAAHAARGMLAAMAVEETGRGNYRDKVAKNDFAAKNIYNYIKDDKTVGIINDDPVSGVTKVAEPVGIIAGVTPVTNPTSTVIFNAMLALKTRNPIIFGFHPFAQKSCVETGRIIRDAAEAAGAPKDWIQWIKEPSLEATNTLMNHKGVATIIATGGAGMVKTAYSTGKPALGVGPGNVPCFIEKTANVKQAVSDVIISKSFDNGMICASESNLIVDDSIYDQVKSELSHNGVYFVGPDNFKALESTVMNLEKQAVNPKVAGQTPWQIAQWAGFDVPVDTKVLAVEIPDIGGDQVFSREKLSPVLAVVHAKDTQNGFNLMKRSLSLGGLGHTATLHTTDEKVMNQFALEMTACRALINVPSSQGAIGFKYDNVAPSLTLGCGTWGHNSISHNLEDWDLLNIKTVAKRLDKIR</sequence>
<dbReference type="AlphaFoldDB" id="A0A0R2MB03"/>
<dbReference type="CDD" id="cd07122">
    <property type="entry name" value="ALDH_F20_ACDH"/>
    <property type="match status" value="1"/>
</dbReference>
<organism evidence="3 4">
    <name type="scientific">Lactiplantibacillus xiangfangensis</name>
    <dbReference type="NCBI Taxonomy" id="942150"/>
    <lineage>
        <taxon>Bacteria</taxon>
        <taxon>Bacillati</taxon>
        <taxon>Bacillota</taxon>
        <taxon>Bacilli</taxon>
        <taxon>Lactobacillales</taxon>
        <taxon>Lactobacillaceae</taxon>
        <taxon>Lactiplantibacillus</taxon>
    </lineage>
</organism>
<reference evidence="3 4" key="1">
    <citation type="journal article" date="2015" name="Genome Announc.">
        <title>Expanding the biotechnology potential of lactobacilli through comparative genomics of 213 strains and associated genera.</title>
        <authorList>
            <person name="Sun Z."/>
            <person name="Harris H.M."/>
            <person name="McCann A."/>
            <person name="Guo C."/>
            <person name="Argimon S."/>
            <person name="Zhang W."/>
            <person name="Yang X."/>
            <person name="Jeffery I.B."/>
            <person name="Cooney J.C."/>
            <person name="Kagawa T.F."/>
            <person name="Liu W."/>
            <person name="Song Y."/>
            <person name="Salvetti E."/>
            <person name="Wrobel A."/>
            <person name="Rasinkangas P."/>
            <person name="Parkhill J."/>
            <person name="Rea M.C."/>
            <person name="O'Sullivan O."/>
            <person name="Ritari J."/>
            <person name="Douillard F.P."/>
            <person name="Paul Ross R."/>
            <person name="Yang R."/>
            <person name="Briner A.E."/>
            <person name="Felis G.E."/>
            <person name="de Vos W.M."/>
            <person name="Barrangou R."/>
            <person name="Klaenhammer T.R."/>
            <person name="Caufield P.W."/>
            <person name="Cui Y."/>
            <person name="Zhang H."/>
            <person name="O'Toole P.W."/>
        </authorList>
    </citation>
    <scope>NUCLEOTIDE SEQUENCE [LARGE SCALE GENOMIC DNA]</scope>
    <source>
        <strain evidence="3 4">LMG 26013</strain>
    </source>
</reference>
<accession>A0A0R2MB03</accession>
<feature type="domain" description="Aldehyde dehydrogenase" evidence="2">
    <location>
        <begin position="12"/>
        <end position="272"/>
    </location>
</feature>
<dbReference type="Proteomes" id="UP000051783">
    <property type="component" value="Unassembled WGS sequence"/>
</dbReference>
<dbReference type="Pfam" id="PF00171">
    <property type="entry name" value="Aldedh"/>
    <property type="match status" value="1"/>
</dbReference>
<evidence type="ECO:0000256" key="1">
    <source>
        <dbReference type="ARBA" id="ARBA00023002"/>
    </source>
</evidence>
<dbReference type="RefSeq" id="WP_057706406.1">
    <property type="nucleotide sequence ID" value="NZ_JQCL01000057.1"/>
</dbReference>
<dbReference type="Gene3D" id="3.40.309.10">
    <property type="entry name" value="Aldehyde Dehydrogenase, Chain A, domain 2"/>
    <property type="match status" value="1"/>
</dbReference>
<name>A0A0R2MB03_9LACO</name>
<dbReference type="STRING" id="942150.IV64_GL002644"/>
<dbReference type="PANTHER" id="PTHR11699">
    <property type="entry name" value="ALDEHYDE DEHYDROGENASE-RELATED"/>
    <property type="match status" value="1"/>
</dbReference>
<proteinExistence type="predicted"/>
<dbReference type="SUPFAM" id="SSF53720">
    <property type="entry name" value="ALDH-like"/>
    <property type="match status" value="1"/>
</dbReference>
<keyword evidence="1" id="KW-0560">Oxidoreductase</keyword>
<dbReference type="InterPro" id="IPR015590">
    <property type="entry name" value="Aldehyde_DH_dom"/>
</dbReference>
<dbReference type="GO" id="GO:0016620">
    <property type="term" value="F:oxidoreductase activity, acting on the aldehyde or oxo group of donors, NAD or NADP as acceptor"/>
    <property type="evidence" value="ECO:0007669"/>
    <property type="project" value="InterPro"/>
</dbReference>
<evidence type="ECO:0000313" key="3">
    <source>
        <dbReference type="EMBL" id="KRO10949.1"/>
    </source>
</evidence>